<evidence type="ECO:0000313" key="4">
    <source>
        <dbReference type="Proteomes" id="UP001592530"/>
    </source>
</evidence>
<organism evidence="3 4">
    <name type="scientific">Streptacidiphilus alkalitolerans</name>
    <dbReference type="NCBI Taxonomy" id="3342712"/>
    <lineage>
        <taxon>Bacteria</taxon>
        <taxon>Bacillati</taxon>
        <taxon>Actinomycetota</taxon>
        <taxon>Actinomycetes</taxon>
        <taxon>Kitasatosporales</taxon>
        <taxon>Streptomycetaceae</taxon>
        <taxon>Streptacidiphilus</taxon>
    </lineage>
</organism>
<feature type="signal peptide" evidence="2">
    <location>
        <begin position="1"/>
        <end position="27"/>
    </location>
</feature>
<evidence type="ECO:0000256" key="1">
    <source>
        <dbReference type="SAM" id="MobiDB-lite"/>
    </source>
</evidence>
<keyword evidence="2" id="KW-0732">Signal</keyword>
<dbReference type="InterPro" id="IPR043777">
    <property type="entry name" value="DUF5719"/>
</dbReference>
<dbReference type="EMBL" id="JBHEZY010000029">
    <property type="protein sequence ID" value="MFC1436350.1"/>
    <property type="molecule type" value="Genomic_DNA"/>
</dbReference>
<name>A0ABV6XDJ4_9ACTN</name>
<evidence type="ECO:0000256" key="2">
    <source>
        <dbReference type="SAM" id="SignalP"/>
    </source>
</evidence>
<dbReference type="RefSeq" id="WP_380559957.1">
    <property type="nucleotide sequence ID" value="NZ_JBHEZY010000029.1"/>
</dbReference>
<comment type="caution">
    <text evidence="3">The sequence shown here is derived from an EMBL/GenBank/DDBJ whole genome shotgun (WGS) entry which is preliminary data.</text>
</comment>
<dbReference type="Proteomes" id="UP001592530">
    <property type="component" value="Unassembled WGS sequence"/>
</dbReference>
<sequence length="510" mass="49684">MISRTTQSLLAAVGVLALAVGIAEVHAPTGQAAAPGATVRTAVQHSSLVCPPPLQSLTGSTVYSLAVPGAQTGGAQSSGAQSSGAQNGAAGAAGTAALGALPASGTAGSSAPAAAAKPLATQTSVGGATAAKAASGAKAAALLGTADGSTAPGFTVQQTTTGPGKALSGTACGTPGTDFWFAGGDSVKGSVDYIELTNAESTAADVDVRIFGPNGEVENAQASNINVPAAGTSSLLLSSLLSPGNDNLALTVHVLVRSGRVGAALHADSGDTKGADWVPPTTPASSQVIPGLPGDLTNAVLLVAVPGPNDVDLKVQLASQDGWITPAGHETVHAKAGMVTAFTLGALTHGQPATMRLTPSDPKQADPFVAGIQVFRGKTKTGTDVGYLAASTPIGQRATAAGNTNGTSTLLLTATGAAAVVKVSEIGGSGTPTTQNVTVPAGATVPSVLKGPNGSYAVTVEPVSGGPVYAARMISVNSGSVPTFTVQQLPDDHSTVQIPRAVQNDSILMP</sequence>
<dbReference type="Pfam" id="PF18986">
    <property type="entry name" value="DUF5719"/>
    <property type="match status" value="1"/>
</dbReference>
<feature type="chain" id="PRO_5046287477" evidence="2">
    <location>
        <begin position="28"/>
        <end position="510"/>
    </location>
</feature>
<proteinExistence type="predicted"/>
<feature type="region of interest" description="Disordered" evidence="1">
    <location>
        <begin position="150"/>
        <end position="169"/>
    </location>
</feature>
<gene>
    <name evidence="3" type="ORF">ACEZDB_37525</name>
</gene>
<accession>A0ABV6XDJ4</accession>
<protein>
    <submittedName>
        <fullName evidence="3">DUF5719 family protein</fullName>
    </submittedName>
</protein>
<reference evidence="3 4" key="1">
    <citation type="submission" date="2024-09" db="EMBL/GenBank/DDBJ databases">
        <authorList>
            <person name="Lee S.D."/>
        </authorList>
    </citation>
    <scope>NUCLEOTIDE SEQUENCE [LARGE SCALE GENOMIC DNA]</scope>
    <source>
        <strain evidence="3 4">N1-3</strain>
    </source>
</reference>
<evidence type="ECO:0000313" key="3">
    <source>
        <dbReference type="EMBL" id="MFC1436350.1"/>
    </source>
</evidence>